<reference evidence="3" key="2">
    <citation type="submission" date="2020-11" db="EMBL/GenBank/DDBJ databases">
        <authorList>
            <person name="McCartney M.A."/>
            <person name="Auch B."/>
            <person name="Kono T."/>
            <person name="Mallez S."/>
            <person name="Becker A."/>
            <person name="Gohl D.M."/>
            <person name="Silverstein K.A.T."/>
            <person name="Koren S."/>
            <person name="Bechman K.B."/>
            <person name="Herman A."/>
            <person name="Abrahante J.E."/>
            <person name="Garbe J."/>
        </authorList>
    </citation>
    <scope>NUCLEOTIDE SEQUENCE</scope>
    <source>
        <strain evidence="3">Duluth1</strain>
        <tissue evidence="3">Whole animal</tissue>
    </source>
</reference>
<reference evidence="3" key="1">
    <citation type="journal article" date="2019" name="bioRxiv">
        <title>The Genome of the Zebra Mussel, Dreissena polymorpha: A Resource for Invasive Species Research.</title>
        <authorList>
            <person name="McCartney M.A."/>
            <person name="Auch B."/>
            <person name="Kono T."/>
            <person name="Mallez S."/>
            <person name="Zhang Y."/>
            <person name="Obille A."/>
            <person name="Becker A."/>
            <person name="Abrahante J.E."/>
            <person name="Garbe J."/>
            <person name="Badalamenti J.P."/>
            <person name="Herman A."/>
            <person name="Mangelson H."/>
            <person name="Liachko I."/>
            <person name="Sullivan S."/>
            <person name="Sone E.D."/>
            <person name="Koren S."/>
            <person name="Silverstein K.A.T."/>
            <person name="Beckman K.B."/>
            <person name="Gohl D.M."/>
        </authorList>
    </citation>
    <scope>NUCLEOTIDE SEQUENCE</scope>
    <source>
        <strain evidence="3">Duluth1</strain>
        <tissue evidence="3">Whole animal</tissue>
    </source>
</reference>
<keyword evidence="1" id="KW-0175">Coiled coil</keyword>
<evidence type="ECO:0000256" key="2">
    <source>
        <dbReference type="SAM" id="MobiDB-lite"/>
    </source>
</evidence>
<feature type="coiled-coil region" evidence="1">
    <location>
        <begin position="270"/>
        <end position="306"/>
    </location>
</feature>
<evidence type="ECO:0000313" key="4">
    <source>
        <dbReference type="Proteomes" id="UP000828390"/>
    </source>
</evidence>
<dbReference type="EMBL" id="JAIWYP010000010">
    <property type="protein sequence ID" value="KAH3746839.1"/>
    <property type="molecule type" value="Genomic_DNA"/>
</dbReference>
<comment type="caution">
    <text evidence="3">The sequence shown here is derived from an EMBL/GenBank/DDBJ whole genome shotgun (WGS) entry which is preliminary data.</text>
</comment>
<keyword evidence="4" id="KW-1185">Reference proteome</keyword>
<gene>
    <name evidence="3" type="ORF">DPMN_181256</name>
</gene>
<accession>A0A9D4DFW0</accession>
<dbReference type="Proteomes" id="UP000828390">
    <property type="component" value="Unassembled WGS sequence"/>
</dbReference>
<proteinExistence type="predicted"/>
<dbReference type="AlphaFoldDB" id="A0A9D4DFW0"/>
<feature type="region of interest" description="Disordered" evidence="2">
    <location>
        <begin position="68"/>
        <end position="94"/>
    </location>
</feature>
<sequence>MGCGLQETFVNCDDISIGGKIDRIPVHNDTIPPEEILVTPYKPEIEKWIEDAQTDAATDVIQVVTRHLPQPQSGPPQQRTPSGSHMPDVDLPGIGAVNIPHTQDYLIDNIAVANWFRSGMGPEVNQKNKLNNAGEVISPWGGSNSQYLQRNGAQIVGQTGSAGLTSTGSPELDNWIASVRQNMMAANAGNSIQGLNKFGEMLQHLSNNVGGIATVNLPRPSLIHTVADLRQNQQQHQQQQQHALIQQEQLSHQQIQQQQLQLQQGQLQIQQQYQLLTQQQQQQLQQQQQQLQQRQLQQLVQQQQQQLLPGARFSKTVQTNTLSKATPQLAVSQSTIHTANLRSLIDSIDKTVRSLQVSHINPAQTNNLISHAQTNNLIPPQEFVARMVALSQTFPSPSQLVRCDDISDSRDAVRTATQLVARDISTQEMQEQVPQLPSNIGHKQDASAMSEFRNQQMATANMQNWFPNSQAFALNRITASHLSEPAGAIGQNLNRQVYQHINPQRLPRRIQVDSMEVAQHSLRKFTQLQGRVYLSSQAHLGNKYDHMNIIYAQRQIA</sequence>
<organism evidence="3 4">
    <name type="scientific">Dreissena polymorpha</name>
    <name type="common">Zebra mussel</name>
    <name type="synonym">Mytilus polymorpha</name>
    <dbReference type="NCBI Taxonomy" id="45954"/>
    <lineage>
        <taxon>Eukaryota</taxon>
        <taxon>Metazoa</taxon>
        <taxon>Spiralia</taxon>
        <taxon>Lophotrochozoa</taxon>
        <taxon>Mollusca</taxon>
        <taxon>Bivalvia</taxon>
        <taxon>Autobranchia</taxon>
        <taxon>Heteroconchia</taxon>
        <taxon>Euheterodonta</taxon>
        <taxon>Imparidentia</taxon>
        <taxon>Neoheterodontei</taxon>
        <taxon>Myida</taxon>
        <taxon>Dreissenoidea</taxon>
        <taxon>Dreissenidae</taxon>
        <taxon>Dreissena</taxon>
    </lineage>
</organism>
<name>A0A9D4DFW0_DREPO</name>
<protein>
    <submittedName>
        <fullName evidence="3">Uncharacterized protein</fullName>
    </submittedName>
</protein>
<evidence type="ECO:0000256" key="1">
    <source>
        <dbReference type="SAM" id="Coils"/>
    </source>
</evidence>
<evidence type="ECO:0000313" key="3">
    <source>
        <dbReference type="EMBL" id="KAH3746839.1"/>
    </source>
</evidence>